<gene>
    <name evidence="2" type="ORF">P167DRAFT_547679</name>
</gene>
<dbReference type="Pfam" id="PF12224">
    <property type="entry name" value="Amidoligase_2"/>
    <property type="match status" value="1"/>
</dbReference>
<name>A0A3N4KNI9_9PEZI</name>
<evidence type="ECO:0000313" key="3">
    <source>
        <dbReference type="Proteomes" id="UP000277580"/>
    </source>
</evidence>
<dbReference type="PANTHER" id="PTHR36847:SF1">
    <property type="entry name" value="AMIDOLIGASE ENZYME"/>
    <property type="match status" value="1"/>
</dbReference>
<evidence type="ECO:0000313" key="2">
    <source>
        <dbReference type="EMBL" id="RPB09921.1"/>
    </source>
</evidence>
<reference evidence="2 3" key="1">
    <citation type="journal article" date="2018" name="Nat. Ecol. Evol.">
        <title>Pezizomycetes genomes reveal the molecular basis of ectomycorrhizal truffle lifestyle.</title>
        <authorList>
            <person name="Murat C."/>
            <person name="Payen T."/>
            <person name="Noel B."/>
            <person name="Kuo A."/>
            <person name="Morin E."/>
            <person name="Chen J."/>
            <person name="Kohler A."/>
            <person name="Krizsan K."/>
            <person name="Balestrini R."/>
            <person name="Da Silva C."/>
            <person name="Montanini B."/>
            <person name="Hainaut M."/>
            <person name="Levati E."/>
            <person name="Barry K.W."/>
            <person name="Belfiori B."/>
            <person name="Cichocki N."/>
            <person name="Clum A."/>
            <person name="Dockter R.B."/>
            <person name="Fauchery L."/>
            <person name="Guy J."/>
            <person name="Iotti M."/>
            <person name="Le Tacon F."/>
            <person name="Lindquist E.A."/>
            <person name="Lipzen A."/>
            <person name="Malagnac F."/>
            <person name="Mello A."/>
            <person name="Molinier V."/>
            <person name="Miyauchi S."/>
            <person name="Poulain J."/>
            <person name="Riccioni C."/>
            <person name="Rubini A."/>
            <person name="Sitrit Y."/>
            <person name="Splivallo R."/>
            <person name="Traeger S."/>
            <person name="Wang M."/>
            <person name="Zifcakova L."/>
            <person name="Wipf D."/>
            <person name="Zambonelli A."/>
            <person name="Paolocci F."/>
            <person name="Nowrousian M."/>
            <person name="Ottonello S."/>
            <person name="Baldrian P."/>
            <person name="Spatafora J.W."/>
            <person name="Henrissat B."/>
            <person name="Nagy L.G."/>
            <person name="Aury J.M."/>
            <person name="Wincker P."/>
            <person name="Grigoriev I.V."/>
            <person name="Bonfante P."/>
            <person name="Martin F.M."/>
        </authorList>
    </citation>
    <scope>NUCLEOTIDE SEQUENCE [LARGE SCALE GENOMIC DNA]</scope>
    <source>
        <strain evidence="2 3">CCBAS932</strain>
    </source>
</reference>
<dbReference type="Proteomes" id="UP000277580">
    <property type="component" value="Unassembled WGS sequence"/>
</dbReference>
<dbReference type="PANTHER" id="PTHR36847">
    <property type="entry name" value="AMIDOLIGASE ENZYME"/>
    <property type="match status" value="1"/>
</dbReference>
<accession>A0A3N4KNI9</accession>
<organism evidence="2 3">
    <name type="scientific">Morchella conica CCBAS932</name>
    <dbReference type="NCBI Taxonomy" id="1392247"/>
    <lineage>
        <taxon>Eukaryota</taxon>
        <taxon>Fungi</taxon>
        <taxon>Dikarya</taxon>
        <taxon>Ascomycota</taxon>
        <taxon>Pezizomycotina</taxon>
        <taxon>Pezizomycetes</taxon>
        <taxon>Pezizales</taxon>
        <taxon>Morchellaceae</taxon>
        <taxon>Morchella</taxon>
    </lineage>
</organism>
<evidence type="ECO:0008006" key="4">
    <source>
        <dbReference type="Google" id="ProtNLM"/>
    </source>
</evidence>
<feature type="compositionally biased region" description="Acidic residues" evidence="1">
    <location>
        <begin position="322"/>
        <end position="331"/>
    </location>
</feature>
<dbReference type="OrthoDB" id="412402at2759"/>
<dbReference type="InParanoid" id="A0A3N4KNI9"/>
<protein>
    <recommendedName>
        <fullName evidence="4">Amidoligase enzyme</fullName>
    </recommendedName>
</protein>
<sequence>MSLSIGGASGDGADLSFPGVDHEEITLGVELELAIFNLNDDNRDHSLWFSYIRGALIDIERKLSKPGNRVIFTVKDDASINIWWKGPGSNVGVAVEVATPILLGDQFEWVIPEMCTAINDAVKRQGATIDLSPESECGLHVHIGIQERHYTLGELKRIAKAVVIFEDVMEIHHAAHRRASADYIKSNRAAEQLKGLSIVQMIEKLESATTSNGLLHMINSDPDHPDKHFKYNLTATKKFGTVEFRQAEGSIDATKILEWIRNVVTFIIGALYTPDERFPEFAYWVDQGFAWDEDICAYYGLPPPDRQGLPADIDQAPRSDDGSNEEAEESDDILPDLADLSFGSDGAEGPSVMRKRDTLRELKGKVSAKIHSHHIRERLTDKIHRKHVRERLANRIKRTLAKISKRRAAQSN</sequence>
<feature type="region of interest" description="Disordered" evidence="1">
    <location>
        <begin position="306"/>
        <end position="331"/>
    </location>
</feature>
<keyword evidence="3" id="KW-1185">Reference proteome</keyword>
<dbReference type="STRING" id="1392247.A0A3N4KNI9"/>
<proteinExistence type="predicted"/>
<evidence type="ECO:0000256" key="1">
    <source>
        <dbReference type="SAM" id="MobiDB-lite"/>
    </source>
</evidence>
<dbReference type="EMBL" id="ML119147">
    <property type="protein sequence ID" value="RPB09921.1"/>
    <property type="molecule type" value="Genomic_DNA"/>
</dbReference>
<dbReference type="InterPro" id="IPR022025">
    <property type="entry name" value="Amidoligase_2"/>
</dbReference>
<dbReference type="AlphaFoldDB" id="A0A3N4KNI9"/>